<comment type="subcellular location">
    <subcellularLocation>
        <location evidence="1">Cell inner membrane</location>
        <topology evidence="1">Multi-pass membrane protein</topology>
    </subcellularLocation>
</comment>
<feature type="transmembrane region" description="Helical" evidence="9">
    <location>
        <begin position="134"/>
        <end position="152"/>
    </location>
</feature>
<keyword evidence="3" id="KW-1003">Cell membrane</keyword>
<dbReference type="GO" id="GO:0022857">
    <property type="term" value="F:transmembrane transporter activity"/>
    <property type="evidence" value="ECO:0007669"/>
    <property type="project" value="TreeGrafter"/>
</dbReference>
<keyword evidence="4" id="KW-0997">Cell inner membrane</keyword>
<organism evidence="11 12">
    <name type="scientific">Robinsoniella peoriensis</name>
    <dbReference type="NCBI Taxonomy" id="180332"/>
    <lineage>
        <taxon>Bacteria</taxon>
        <taxon>Bacillati</taxon>
        <taxon>Bacillota</taxon>
        <taxon>Clostridia</taxon>
        <taxon>Lachnospirales</taxon>
        <taxon>Lachnospiraceae</taxon>
        <taxon>Robinsoniella</taxon>
    </lineage>
</organism>
<evidence type="ECO:0000313" key="11">
    <source>
        <dbReference type="EMBL" id="TLD00675.1"/>
    </source>
</evidence>
<feature type="transmembrane region" description="Helical" evidence="9">
    <location>
        <begin position="20"/>
        <end position="38"/>
    </location>
</feature>
<evidence type="ECO:0000256" key="2">
    <source>
        <dbReference type="ARBA" id="ARBA00022448"/>
    </source>
</evidence>
<dbReference type="InterPro" id="IPR055348">
    <property type="entry name" value="DctQ"/>
</dbReference>
<evidence type="ECO:0000256" key="3">
    <source>
        <dbReference type="ARBA" id="ARBA00022475"/>
    </source>
</evidence>
<evidence type="ECO:0000256" key="1">
    <source>
        <dbReference type="ARBA" id="ARBA00004429"/>
    </source>
</evidence>
<dbReference type="Proteomes" id="UP000306509">
    <property type="component" value="Unassembled WGS sequence"/>
</dbReference>
<proteinExistence type="inferred from homology"/>
<evidence type="ECO:0000256" key="7">
    <source>
        <dbReference type="ARBA" id="ARBA00023136"/>
    </source>
</evidence>
<dbReference type="Pfam" id="PF04290">
    <property type="entry name" value="DctQ"/>
    <property type="match status" value="1"/>
</dbReference>
<dbReference type="InterPro" id="IPR007387">
    <property type="entry name" value="TRAP_DctQ"/>
</dbReference>
<keyword evidence="6 9" id="KW-1133">Transmembrane helix</keyword>
<reference evidence="11 12" key="1">
    <citation type="journal article" date="2019" name="Anaerobe">
        <title>Detection of Robinsoniella peoriensis in multiple bone samples of a trauma patient.</title>
        <authorList>
            <person name="Schrottner P."/>
            <person name="Hartwich K."/>
            <person name="Bunk B."/>
            <person name="Schober I."/>
            <person name="Helbig S."/>
            <person name="Rudolph W.W."/>
            <person name="Gunzer F."/>
        </authorList>
    </citation>
    <scope>NUCLEOTIDE SEQUENCE [LARGE SCALE GENOMIC DNA]</scope>
    <source>
        <strain evidence="11 12">DSM 106044</strain>
    </source>
</reference>
<evidence type="ECO:0000256" key="9">
    <source>
        <dbReference type="SAM" id="Phobius"/>
    </source>
</evidence>
<keyword evidence="7 9" id="KW-0472">Membrane</keyword>
<feature type="domain" description="Tripartite ATP-independent periplasmic transporters DctQ component" evidence="10">
    <location>
        <begin position="29"/>
        <end position="158"/>
    </location>
</feature>
<dbReference type="EMBL" id="QGQD01000051">
    <property type="protein sequence ID" value="TLD00675.1"/>
    <property type="molecule type" value="Genomic_DNA"/>
</dbReference>
<dbReference type="PANTHER" id="PTHR35011:SF2">
    <property type="entry name" value="2,3-DIKETO-L-GULONATE TRAP TRANSPORTER SMALL PERMEASE PROTEIN YIAM"/>
    <property type="match status" value="1"/>
</dbReference>
<keyword evidence="2" id="KW-0813">Transport</keyword>
<protein>
    <submittedName>
        <fullName evidence="11">2,3-diketo-L-gulonate TRAP transporter small permease protein YiaM</fullName>
    </submittedName>
</protein>
<feature type="transmembrane region" description="Helical" evidence="9">
    <location>
        <begin position="53"/>
        <end position="70"/>
    </location>
</feature>
<keyword evidence="12" id="KW-1185">Reference proteome</keyword>
<dbReference type="PANTHER" id="PTHR35011">
    <property type="entry name" value="2,3-DIKETO-L-GULONATE TRAP TRANSPORTER SMALL PERMEASE PROTEIN YIAM"/>
    <property type="match status" value="1"/>
</dbReference>
<dbReference type="GO" id="GO:0015740">
    <property type="term" value="P:C4-dicarboxylate transport"/>
    <property type="evidence" value="ECO:0007669"/>
    <property type="project" value="TreeGrafter"/>
</dbReference>
<evidence type="ECO:0000256" key="8">
    <source>
        <dbReference type="ARBA" id="ARBA00038436"/>
    </source>
</evidence>
<comment type="caution">
    <text evidence="11">The sequence shown here is derived from an EMBL/GenBank/DDBJ whole genome shotgun (WGS) entry which is preliminary data.</text>
</comment>
<evidence type="ECO:0000259" key="10">
    <source>
        <dbReference type="Pfam" id="PF04290"/>
    </source>
</evidence>
<comment type="similarity">
    <text evidence="8">Belongs to the TRAP transporter small permease family.</text>
</comment>
<dbReference type="GO" id="GO:0005886">
    <property type="term" value="C:plasma membrane"/>
    <property type="evidence" value="ECO:0007669"/>
    <property type="project" value="UniProtKB-SubCell"/>
</dbReference>
<name>A0A4U8Q700_9FIRM</name>
<dbReference type="AlphaFoldDB" id="A0A4U8Q700"/>
<dbReference type="STRING" id="180332.GCA_000797495_05048"/>
<sequence length="165" mass="18530">MVLHYAIGTKMKVLNKVLEIVIAVLVAVMVIGCFWQVITRFLLGNPSKYTEEFLRYVLIWVTMLGVPYAYGKEKHLSIGILTKSFQPKNNVLTKIGIEVLIIVLSVFVMIAGGWLVTMNSAGQISPAMQIPMQLYYACVPISGVLMIIYSVNRMISFVKKLKEVK</sequence>
<evidence type="ECO:0000256" key="6">
    <source>
        <dbReference type="ARBA" id="ARBA00022989"/>
    </source>
</evidence>
<evidence type="ECO:0000313" key="12">
    <source>
        <dbReference type="Proteomes" id="UP000306509"/>
    </source>
</evidence>
<feature type="transmembrane region" description="Helical" evidence="9">
    <location>
        <begin position="91"/>
        <end position="114"/>
    </location>
</feature>
<accession>A0A4U8Q700</accession>
<evidence type="ECO:0000256" key="5">
    <source>
        <dbReference type="ARBA" id="ARBA00022692"/>
    </source>
</evidence>
<evidence type="ECO:0000256" key="4">
    <source>
        <dbReference type="ARBA" id="ARBA00022519"/>
    </source>
</evidence>
<gene>
    <name evidence="11" type="primary">yiaM</name>
    <name evidence="11" type="ORF">DSM106044_02507</name>
</gene>
<keyword evidence="5 9" id="KW-0812">Transmembrane</keyword>